<proteinExistence type="predicted"/>
<dbReference type="AlphaFoldDB" id="A0A225DVU7"/>
<dbReference type="Pfam" id="PF24731">
    <property type="entry name" value="DUF7683"/>
    <property type="match status" value="1"/>
</dbReference>
<dbReference type="RefSeq" id="WP_088253356.1">
    <property type="nucleotide sequence ID" value="NZ_NIDE01000002.1"/>
</dbReference>
<organism evidence="2 3">
    <name type="scientific">Fimbriiglobus ruber</name>
    <dbReference type="NCBI Taxonomy" id="1908690"/>
    <lineage>
        <taxon>Bacteria</taxon>
        <taxon>Pseudomonadati</taxon>
        <taxon>Planctomycetota</taxon>
        <taxon>Planctomycetia</taxon>
        <taxon>Gemmatales</taxon>
        <taxon>Gemmataceae</taxon>
        <taxon>Fimbriiglobus</taxon>
    </lineage>
</organism>
<feature type="domain" description="DUF7683" evidence="1">
    <location>
        <begin position="6"/>
        <end position="76"/>
    </location>
</feature>
<gene>
    <name evidence="2" type="ORF">FRUB_01991</name>
</gene>
<reference evidence="3" key="1">
    <citation type="submission" date="2017-06" db="EMBL/GenBank/DDBJ databases">
        <title>Genome analysis of Fimbriiglobus ruber SP5, the first member of the order Planctomycetales with confirmed chitinolytic capability.</title>
        <authorList>
            <person name="Ravin N.V."/>
            <person name="Rakitin A.L."/>
            <person name="Ivanova A.A."/>
            <person name="Beletsky A.V."/>
            <person name="Kulichevskaya I.S."/>
            <person name="Mardanov A.V."/>
            <person name="Dedysh S.N."/>
        </authorList>
    </citation>
    <scope>NUCLEOTIDE SEQUENCE [LARGE SCALE GENOMIC DNA]</scope>
    <source>
        <strain evidence="3">SP5</strain>
    </source>
</reference>
<protein>
    <recommendedName>
        <fullName evidence="1">DUF7683 domain-containing protein</fullName>
    </recommendedName>
</protein>
<dbReference type="Proteomes" id="UP000214646">
    <property type="component" value="Unassembled WGS sequence"/>
</dbReference>
<evidence type="ECO:0000313" key="3">
    <source>
        <dbReference type="Proteomes" id="UP000214646"/>
    </source>
</evidence>
<comment type="caution">
    <text evidence="2">The sequence shown here is derived from an EMBL/GenBank/DDBJ whole genome shotgun (WGS) entry which is preliminary data.</text>
</comment>
<dbReference type="EMBL" id="NIDE01000002">
    <property type="protein sequence ID" value="OWK45660.1"/>
    <property type="molecule type" value="Genomic_DNA"/>
</dbReference>
<dbReference type="InterPro" id="IPR056100">
    <property type="entry name" value="DUF7683"/>
</dbReference>
<keyword evidence="3" id="KW-1185">Reference proteome</keyword>
<evidence type="ECO:0000259" key="1">
    <source>
        <dbReference type="Pfam" id="PF24731"/>
    </source>
</evidence>
<accession>A0A225DVU7</accession>
<sequence>MSKVLRFLRWYDSANETIVGEVELRGVDLPTLQQLVGAPPADLLYDCWPIPHARLPELAAFVEVPIASERRAYFLEANTES</sequence>
<evidence type="ECO:0000313" key="2">
    <source>
        <dbReference type="EMBL" id="OWK45660.1"/>
    </source>
</evidence>
<name>A0A225DVU7_9BACT</name>